<accession>A0A8A1MCP3</accession>
<dbReference type="Proteomes" id="UP000663671">
    <property type="component" value="Chromosome 1"/>
</dbReference>
<reference evidence="1" key="1">
    <citation type="submission" date="2021-01" db="EMBL/GenBank/DDBJ databases">
        <title>Chromosome-level genome assembly of a human fungal pathogen reveals clustering of transcriptionally co-regulated genes.</title>
        <authorList>
            <person name="Voorhies M."/>
            <person name="Cohen S."/>
            <person name="Shea T.P."/>
            <person name="Petrus S."/>
            <person name="Munoz J.F."/>
            <person name="Poplawski S."/>
            <person name="Goldman W.E."/>
            <person name="Michael T."/>
            <person name="Cuomo C.A."/>
            <person name="Sil A."/>
            <person name="Beyhan S."/>
        </authorList>
    </citation>
    <scope>NUCLEOTIDE SEQUENCE</scope>
    <source>
        <strain evidence="1">WU24</strain>
    </source>
</reference>
<proteinExistence type="predicted"/>
<evidence type="ECO:0000313" key="2">
    <source>
        <dbReference type="Proteomes" id="UP000663671"/>
    </source>
</evidence>
<organism evidence="1 2">
    <name type="scientific">Ajellomyces capsulatus</name>
    <name type="common">Darling's disease fungus</name>
    <name type="synonym">Histoplasma capsulatum</name>
    <dbReference type="NCBI Taxonomy" id="5037"/>
    <lineage>
        <taxon>Eukaryota</taxon>
        <taxon>Fungi</taxon>
        <taxon>Dikarya</taxon>
        <taxon>Ascomycota</taxon>
        <taxon>Pezizomycotina</taxon>
        <taxon>Eurotiomycetes</taxon>
        <taxon>Eurotiomycetidae</taxon>
        <taxon>Onygenales</taxon>
        <taxon>Ajellomycetaceae</taxon>
        <taxon>Histoplasma</taxon>
    </lineage>
</organism>
<sequence>MPPSRHAPWNLDVNSLTTGARRVPPRAMTTSIPLSNNLNKSNYRESIVSNFKKRSTLYALVALSLLNVFLLTNTLYRARSSGSKDSTRTAQINPFHLPGNVNASETEFIKPEDIIISGFVFYGRRDRVEAMRCYVEVWLADDTIPRIVDWKLKHPNDFAVSANIINNPPLGFIHYHVGALHPYFPELANGKPSTNVSDNKSWRPSDHPHWEGPDKFEWALDAAPPAKGHRWLRVKDDKAIVRTPATHLKYEVWGDTYTSWAIAAQQHYSFLENLENNQLGLYKFNLPWNMDNERIRINVLAIWADDILDNDINTWPKERSDEEMVVMELPKLYSRRNAHVLRRRNQFPSRPNTSTDLLQLTTKVAQLTKYTASSGWPHTALPLSERARFAAAAANCIR</sequence>
<dbReference type="AlphaFoldDB" id="A0A8A1MCP3"/>
<dbReference type="OrthoDB" id="5593235at2759"/>
<protein>
    <submittedName>
        <fullName evidence="1">Uncharacterized protein</fullName>
    </submittedName>
</protein>
<dbReference type="EMBL" id="CP069114">
    <property type="protein sequence ID" value="QSS63699.1"/>
    <property type="molecule type" value="Genomic_DNA"/>
</dbReference>
<dbReference type="VEuPathDB" id="FungiDB:I7I51_00758"/>
<gene>
    <name evidence="1" type="ORF">I7I51_00758</name>
</gene>
<evidence type="ECO:0000313" key="1">
    <source>
        <dbReference type="EMBL" id="QSS63699.1"/>
    </source>
</evidence>
<name>A0A8A1MCP3_AJECA</name>